<name>A0AAW2FTZ7_9HYME</name>
<feature type="region of interest" description="Disordered" evidence="1">
    <location>
        <begin position="1"/>
        <end position="69"/>
    </location>
</feature>
<dbReference type="EMBL" id="JADYXP020000008">
    <property type="protein sequence ID" value="KAL0118286.1"/>
    <property type="molecule type" value="Genomic_DNA"/>
</dbReference>
<sequence length="114" mass="13605">MWRREERKRRRGTEREKERDGRREISRELRMKKSKTLGNLKNSAADKINKMTTSRCRGKKEERKKRKKKKKLCGICVIVRDGELSGICVRRPHDAARGRIGGKTRSRRWATRDR</sequence>
<protein>
    <submittedName>
        <fullName evidence="2">Uncharacterized protein</fullName>
    </submittedName>
</protein>
<organism evidence="2 3">
    <name type="scientific">Cardiocondyla obscurior</name>
    <dbReference type="NCBI Taxonomy" id="286306"/>
    <lineage>
        <taxon>Eukaryota</taxon>
        <taxon>Metazoa</taxon>
        <taxon>Ecdysozoa</taxon>
        <taxon>Arthropoda</taxon>
        <taxon>Hexapoda</taxon>
        <taxon>Insecta</taxon>
        <taxon>Pterygota</taxon>
        <taxon>Neoptera</taxon>
        <taxon>Endopterygota</taxon>
        <taxon>Hymenoptera</taxon>
        <taxon>Apocrita</taxon>
        <taxon>Aculeata</taxon>
        <taxon>Formicoidea</taxon>
        <taxon>Formicidae</taxon>
        <taxon>Myrmicinae</taxon>
        <taxon>Cardiocondyla</taxon>
    </lineage>
</organism>
<feature type="compositionally biased region" description="Basic residues" evidence="1">
    <location>
        <begin position="56"/>
        <end position="69"/>
    </location>
</feature>
<dbReference type="Proteomes" id="UP001430953">
    <property type="component" value="Unassembled WGS sequence"/>
</dbReference>
<keyword evidence="3" id="KW-1185">Reference proteome</keyword>
<comment type="caution">
    <text evidence="2">The sequence shown here is derived from an EMBL/GenBank/DDBJ whole genome shotgun (WGS) entry which is preliminary data.</text>
</comment>
<proteinExistence type="predicted"/>
<reference evidence="2 3" key="1">
    <citation type="submission" date="2023-03" db="EMBL/GenBank/DDBJ databases">
        <title>High recombination rates correlate with genetic variation in Cardiocondyla obscurior ants.</title>
        <authorList>
            <person name="Errbii M."/>
        </authorList>
    </citation>
    <scope>NUCLEOTIDE SEQUENCE [LARGE SCALE GENOMIC DNA]</scope>
    <source>
        <strain evidence="2">Alpha-2009</strain>
        <tissue evidence="2">Whole body</tissue>
    </source>
</reference>
<feature type="compositionally biased region" description="Basic and acidic residues" evidence="1">
    <location>
        <begin position="13"/>
        <end position="31"/>
    </location>
</feature>
<evidence type="ECO:0000256" key="1">
    <source>
        <dbReference type="SAM" id="MobiDB-lite"/>
    </source>
</evidence>
<evidence type="ECO:0000313" key="3">
    <source>
        <dbReference type="Proteomes" id="UP001430953"/>
    </source>
</evidence>
<accession>A0AAW2FTZ7</accession>
<feature type="compositionally biased region" description="Basic residues" evidence="1">
    <location>
        <begin position="1"/>
        <end position="12"/>
    </location>
</feature>
<gene>
    <name evidence="2" type="ORF">PUN28_009141</name>
</gene>
<evidence type="ECO:0000313" key="2">
    <source>
        <dbReference type="EMBL" id="KAL0118286.1"/>
    </source>
</evidence>
<dbReference type="AlphaFoldDB" id="A0AAW2FTZ7"/>